<comment type="caution">
    <text evidence="1">The sequence shown here is derived from an EMBL/GenBank/DDBJ whole genome shotgun (WGS) entry which is preliminary data.</text>
</comment>
<accession>S8CCX8</accession>
<evidence type="ECO:0000313" key="2">
    <source>
        <dbReference type="Proteomes" id="UP000015453"/>
    </source>
</evidence>
<evidence type="ECO:0000313" key="1">
    <source>
        <dbReference type="EMBL" id="EPS64750.1"/>
    </source>
</evidence>
<organism evidence="1 2">
    <name type="scientific">Genlisea aurea</name>
    <dbReference type="NCBI Taxonomy" id="192259"/>
    <lineage>
        <taxon>Eukaryota</taxon>
        <taxon>Viridiplantae</taxon>
        <taxon>Streptophyta</taxon>
        <taxon>Embryophyta</taxon>
        <taxon>Tracheophyta</taxon>
        <taxon>Spermatophyta</taxon>
        <taxon>Magnoliopsida</taxon>
        <taxon>eudicotyledons</taxon>
        <taxon>Gunneridae</taxon>
        <taxon>Pentapetalae</taxon>
        <taxon>asterids</taxon>
        <taxon>lamiids</taxon>
        <taxon>Lamiales</taxon>
        <taxon>Lentibulariaceae</taxon>
        <taxon>Genlisea</taxon>
    </lineage>
</organism>
<gene>
    <name evidence="1" type="ORF">M569_10035</name>
</gene>
<sequence>MAQGATFFSVHGSYWISKSGSFSAEVKSRVRCRSSDPRSQPMMNKPPPLLLRTPALDFRILLGSGHLCWIPSASASLRSLGFRRWTPVLDLH</sequence>
<proteinExistence type="predicted"/>
<name>S8CCX8_9LAMI</name>
<protein>
    <submittedName>
        <fullName evidence="1">Uncharacterized protein</fullName>
    </submittedName>
</protein>
<dbReference type="AlphaFoldDB" id="S8CCX8"/>
<dbReference type="Proteomes" id="UP000015453">
    <property type="component" value="Unassembled WGS sequence"/>
</dbReference>
<dbReference type="EMBL" id="AUSU01004632">
    <property type="protein sequence ID" value="EPS64750.1"/>
    <property type="molecule type" value="Genomic_DNA"/>
</dbReference>
<keyword evidence="2" id="KW-1185">Reference proteome</keyword>
<reference evidence="1 2" key="1">
    <citation type="journal article" date="2013" name="BMC Genomics">
        <title>The miniature genome of a carnivorous plant Genlisea aurea contains a low number of genes and short non-coding sequences.</title>
        <authorList>
            <person name="Leushkin E.V."/>
            <person name="Sutormin R.A."/>
            <person name="Nabieva E.R."/>
            <person name="Penin A.A."/>
            <person name="Kondrashov A.S."/>
            <person name="Logacheva M.D."/>
        </authorList>
    </citation>
    <scope>NUCLEOTIDE SEQUENCE [LARGE SCALE GENOMIC DNA]</scope>
</reference>